<dbReference type="GO" id="GO:0005737">
    <property type="term" value="C:cytoplasm"/>
    <property type="evidence" value="ECO:0007669"/>
    <property type="project" value="TreeGrafter"/>
</dbReference>
<dbReference type="GO" id="GO:0030688">
    <property type="term" value="C:preribosome, small subunit precursor"/>
    <property type="evidence" value="ECO:0007669"/>
    <property type="project" value="TreeGrafter"/>
</dbReference>
<keyword evidence="8" id="KW-1185">Reference proteome</keyword>
<evidence type="ECO:0000256" key="6">
    <source>
        <dbReference type="SAM" id="MobiDB-lite"/>
    </source>
</evidence>
<comment type="caution">
    <text evidence="7">The sequence shown here is derived from an EMBL/GenBank/DDBJ whole genome shotgun (WGS) entry which is preliminary data.</text>
</comment>
<dbReference type="Gene3D" id="1.25.40.480">
    <property type="match status" value="1"/>
</dbReference>
<feature type="compositionally biased region" description="Basic and acidic residues" evidence="6">
    <location>
        <begin position="82"/>
        <end position="110"/>
    </location>
</feature>
<dbReference type="InParanoid" id="A0A090M688"/>
<feature type="region of interest" description="Disordered" evidence="6">
    <location>
        <begin position="1"/>
        <end position="37"/>
    </location>
</feature>
<proteinExistence type="inferred from homology"/>
<dbReference type="OrthoDB" id="2192561at2759"/>
<evidence type="ECO:0000313" key="7">
    <source>
        <dbReference type="EMBL" id="CEF99755.1"/>
    </source>
</evidence>
<evidence type="ECO:0000256" key="5">
    <source>
        <dbReference type="ARBA" id="ARBA00074032"/>
    </source>
</evidence>
<dbReference type="EMBL" id="CAID01000012">
    <property type="protein sequence ID" value="CEF99755.1"/>
    <property type="molecule type" value="Genomic_DNA"/>
</dbReference>
<protein>
    <recommendedName>
        <fullName evidence="5">Bystin</fullName>
    </recommendedName>
</protein>
<comment type="similarity">
    <text evidence="2">Belongs to the bystin family.</text>
</comment>
<dbReference type="GO" id="GO:0005730">
    <property type="term" value="C:nucleolus"/>
    <property type="evidence" value="ECO:0007669"/>
    <property type="project" value="UniProtKB-SubCell"/>
</dbReference>
<reference evidence="7 8" key="2">
    <citation type="journal article" date="2014" name="BMC Genomics">
        <title>An improved genome of the model marine alga Ostreococcus tauri unfolds by assessing Illumina de novo assemblies.</title>
        <authorList>
            <person name="Blanc-Mathieu R."/>
            <person name="Verhelst B."/>
            <person name="Derelle E."/>
            <person name="Rombauts S."/>
            <person name="Bouget F.Y."/>
            <person name="Carre I."/>
            <person name="Chateau A."/>
            <person name="Eyre-Walker A."/>
            <person name="Grimsley N."/>
            <person name="Moreau H."/>
            <person name="Piegu B."/>
            <person name="Rivals E."/>
            <person name="Schackwitz W."/>
            <person name="Van de Peer Y."/>
            <person name="Piganeau G."/>
        </authorList>
    </citation>
    <scope>NUCLEOTIDE SEQUENCE [LARGE SCALE GENOMIC DNA]</scope>
    <source>
        <strain evidence="8">OTTH 0595 / CCAP 157/2 / RCC745</strain>
    </source>
</reference>
<keyword evidence="4" id="KW-0539">Nucleus</keyword>
<dbReference type="FunFam" id="1.25.40.480:FF:000001">
    <property type="entry name" value="Bystin (51.6 kD)-like"/>
    <property type="match status" value="1"/>
</dbReference>
<feature type="compositionally biased region" description="Basic and acidic residues" evidence="6">
    <location>
        <begin position="1"/>
        <end position="18"/>
    </location>
</feature>
<evidence type="ECO:0000256" key="3">
    <source>
        <dbReference type="ARBA" id="ARBA00022517"/>
    </source>
</evidence>
<dbReference type="AlphaFoldDB" id="A0A090M688"/>
<name>A0A090M688_OSTTA</name>
<dbReference type="Pfam" id="PF05291">
    <property type="entry name" value="Bystin"/>
    <property type="match status" value="1"/>
</dbReference>
<dbReference type="PANTHER" id="PTHR12821">
    <property type="entry name" value="BYSTIN"/>
    <property type="match status" value="1"/>
</dbReference>
<dbReference type="RefSeq" id="XP_022840013.1">
    <property type="nucleotide sequence ID" value="XM_022982784.1"/>
</dbReference>
<comment type="subcellular location">
    <subcellularLocation>
        <location evidence="1">Nucleus</location>
        <location evidence="1">Nucleolus</location>
    </subcellularLocation>
</comment>
<organism evidence="7 8">
    <name type="scientific">Ostreococcus tauri</name>
    <name type="common">Marine green alga</name>
    <dbReference type="NCBI Taxonomy" id="70448"/>
    <lineage>
        <taxon>Eukaryota</taxon>
        <taxon>Viridiplantae</taxon>
        <taxon>Chlorophyta</taxon>
        <taxon>Mamiellophyceae</taxon>
        <taxon>Mamiellales</taxon>
        <taxon>Bathycoccaceae</taxon>
        <taxon>Ostreococcus</taxon>
    </lineage>
</organism>
<dbReference type="STRING" id="70448.A0A090M688"/>
<evidence type="ECO:0000256" key="2">
    <source>
        <dbReference type="ARBA" id="ARBA00007114"/>
    </source>
</evidence>
<dbReference type="Proteomes" id="UP000009170">
    <property type="component" value="Unassembled WGS sequence"/>
</dbReference>
<accession>A0A090M688</accession>
<evidence type="ECO:0000313" key="8">
    <source>
        <dbReference type="Proteomes" id="UP000009170"/>
    </source>
</evidence>
<gene>
    <name evidence="7" type="ORF">OT_ostta12g00070</name>
</gene>
<dbReference type="PANTHER" id="PTHR12821:SF0">
    <property type="entry name" value="BYSTIN"/>
    <property type="match status" value="1"/>
</dbReference>
<dbReference type="FunCoup" id="A0A090M688">
    <property type="interactions" value="1362"/>
</dbReference>
<feature type="compositionally biased region" description="Acidic residues" evidence="6">
    <location>
        <begin position="111"/>
        <end position="126"/>
    </location>
</feature>
<evidence type="ECO:0000256" key="4">
    <source>
        <dbReference type="ARBA" id="ARBA00023242"/>
    </source>
</evidence>
<keyword evidence="3" id="KW-0690">Ribosome biogenesis</keyword>
<feature type="compositionally biased region" description="Acidic residues" evidence="6">
    <location>
        <begin position="60"/>
        <end position="74"/>
    </location>
</feature>
<evidence type="ECO:0000256" key="1">
    <source>
        <dbReference type="ARBA" id="ARBA00004604"/>
    </source>
</evidence>
<dbReference type="KEGG" id="ota:OT_ostta12g00070"/>
<dbReference type="GO" id="GO:0006364">
    <property type="term" value="P:rRNA processing"/>
    <property type="evidence" value="ECO:0007669"/>
    <property type="project" value="TreeGrafter"/>
</dbReference>
<dbReference type="GeneID" id="9836004"/>
<reference evidence="8" key="1">
    <citation type="journal article" date="2006" name="Proc. Natl. Acad. Sci. U.S.A.">
        <title>Genome analysis of the smallest free-living eukaryote Ostreococcus tauri unveils many unique features.</title>
        <authorList>
            <person name="Derelle E."/>
            <person name="Ferraz C."/>
            <person name="Rombauts S."/>
            <person name="Rouze P."/>
            <person name="Worden A.Z."/>
            <person name="Robbens S."/>
            <person name="Partensky F."/>
            <person name="Degroeve S."/>
            <person name="Echeynie S."/>
            <person name="Cooke R."/>
            <person name="Saeys Y."/>
            <person name="Wuyts J."/>
            <person name="Jabbari K."/>
            <person name="Bowler C."/>
            <person name="Panaud O."/>
            <person name="Piegu B."/>
            <person name="Ball S.G."/>
            <person name="Ral J.-P."/>
            <person name="Bouget F.-Y."/>
            <person name="Piganeau G."/>
            <person name="De Baets B."/>
            <person name="Picard A."/>
            <person name="Delseny M."/>
            <person name="Demaille J."/>
            <person name="Van de Peer Y."/>
            <person name="Moreau H."/>
        </authorList>
    </citation>
    <scope>NUCLEOTIDE SEQUENCE [LARGE SCALE GENOMIC DNA]</scope>
    <source>
        <strain evidence="8">OTTH 0595 / CCAP 157/2 / RCC745</strain>
    </source>
</reference>
<sequence>MPTRRAPLEREIEADGQAKPRSKRKLTKVRERQATIGEDFLPDALSRKILSEAKELREEVEADDDDEDDDEDEEGRERRRVKSGEHRVKLGRTLDAKDKHLRDDSYRYGSDEDDEDEDEAEDEDEDVGRGRRASAFDADGDWDEDEIDERDGEYEEAEITAEEAAALEAFMAPKTGKDRTLADMILEKIEEHERGGAETMRDEDGDAIPEGLDQRVIEIYKQVGKLLSRYTTGKIPKAFKVIPALSNWEEVLYITDPERWSPHAMYAATRLFASNLNVAMAQRFYNLVLLPRVRQDIADNRRLHFALYMSLKKATFKPAAFFKGMLLPLCQSRTCTVREAVIFSSVLQRCSVPALHSAAVLMKMSTMEYAGTTSFFMRVLLDKKYALPFSVVDALVDHFLRFSTEERDLPVVWHQTLLTFVQRYKAVIDKDSKKLLFKLVTMKSHYLITPEIRRELAHGKSRGEKDAMDMSGSGGAMGGFSKSVKVKALEESARDMPAIPMLADDQY</sequence>
<dbReference type="GO" id="GO:0030515">
    <property type="term" value="F:snoRNA binding"/>
    <property type="evidence" value="ECO:0007669"/>
    <property type="project" value="TreeGrafter"/>
</dbReference>
<dbReference type="InterPro" id="IPR007955">
    <property type="entry name" value="Bystin"/>
</dbReference>
<feature type="region of interest" description="Disordered" evidence="6">
    <location>
        <begin position="55"/>
        <end position="145"/>
    </location>
</feature>